<sequence length="287" mass="30794">MSHVGPNRRASGKRIKPFAAHVRNPNLHLAELVLDPPEPGPLGVLSPVRLQQLQRVVAGHLRLEVAVGAAVVVGEGLVLGQDVGEDDQAHDDVQVLDHRPVRRAPRVVRFGQEPQFLVDRFFLQALPPEHLQNPLGRVLFRAQPQRRGLHVGLREPSADLPGLTDDKPQTFLCLHEAVVQDPPRSTVVLEVPAIGREEVQKHAGPEVAARLPHVGVERHVTRGVVAAAVLCAHDEAVEEAQGLDGVGPGADDISAEYVVFVFAAALVDALAGGEQQVGHGDGILERG</sequence>
<dbReference type="Proteomes" id="UP001480595">
    <property type="component" value="Unassembled WGS sequence"/>
</dbReference>
<evidence type="ECO:0000313" key="2">
    <source>
        <dbReference type="Proteomes" id="UP001480595"/>
    </source>
</evidence>
<organism evidence="1 2">
    <name type="scientific">Apiospora phragmitis</name>
    <dbReference type="NCBI Taxonomy" id="2905665"/>
    <lineage>
        <taxon>Eukaryota</taxon>
        <taxon>Fungi</taxon>
        <taxon>Dikarya</taxon>
        <taxon>Ascomycota</taxon>
        <taxon>Pezizomycotina</taxon>
        <taxon>Sordariomycetes</taxon>
        <taxon>Xylariomycetidae</taxon>
        <taxon>Amphisphaeriales</taxon>
        <taxon>Apiosporaceae</taxon>
        <taxon>Apiospora</taxon>
    </lineage>
</organism>
<dbReference type="GeneID" id="92085453"/>
<dbReference type="EMBL" id="JAQQWL010000002">
    <property type="protein sequence ID" value="KAK8086007.1"/>
    <property type="molecule type" value="Genomic_DNA"/>
</dbReference>
<evidence type="ECO:0000313" key="1">
    <source>
        <dbReference type="EMBL" id="KAK8086007.1"/>
    </source>
</evidence>
<dbReference type="RefSeq" id="XP_066720531.1">
    <property type="nucleotide sequence ID" value="XM_066852390.1"/>
</dbReference>
<name>A0ABR1WR98_9PEZI</name>
<protein>
    <submittedName>
        <fullName evidence="1">Uncharacterized protein</fullName>
    </submittedName>
</protein>
<comment type="caution">
    <text evidence="1">The sequence shown here is derived from an EMBL/GenBank/DDBJ whole genome shotgun (WGS) entry which is preliminary data.</text>
</comment>
<accession>A0ABR1WR98</accession>
<gene>
    <name evidence="1" type="ORF">PG994_000981</name>
</gene>
<reference evidence="1 2" key="1">
    <citation type="submission" date="2023-01" db="EMBL/GenBank/DDBJ databases">
        <title>Analysis of 21 Apiospora genomes using comparative genomics revels a genus with tremendous synthesis potential of carbohydrate active enzymes and secondary metabolites.</title>
        <authorList>
            <person name="Sorensen T."/>
        </authorList>
    </citation>
    <scope>NUCLEOTIDE SEQUENCE [LARGE SCALE GENOMIC DNA]</scope>
    <source>
        <strain evidence="1 2">CBS 135458</strain>
    </source>
</reference>
<proteinExistence type="predicted"/>
<keyword evidence="2" id="KW-1185">Reference proteome</keyword>